<dbReference type="PANTHER" id="PTHR36440:SF1">
    <property type="entry name" value="PUTATIVE (AFU_ORTHOLOGUE AFUA_8G07350)-RELATED"/>
    <property type="match status" value="1"/>
</dbReference>
<dbReference type="Pfam" id="PF07883">
    <property type="entry name" value="Cupin_2"/>
    <property type="match status" value="1"/>
</dbReference>
<accession>A0A151KUE1</accession>
<reference evidence="3" key="1">
    <citation type="submission" date="2015-12" db="EMBL/GenBank/DDBJ databases">
        <authorList>
            <person name="Shamseldin A."/>
            <person name="Moawad H."/>
            <person name="Abd El-Rahim W.M."/>
            <person name="Sadowsky M.J."/>
        </authorList>
    </citation>
    <scope>NUCLEOTIDE SEQUENCE [LARGE SCALE GENOMIC DNA]</scope>
    <source>
        <strain evidence="3">2538-88</strain>
    </source>
</reference>
<gene>
    <name evidence="2" type="ORF">ATY37_05880</name>
</gene>
<dbReference type="Gene3D" id="2.60.120.10">
    <property type="entry name" value="Jelly Rolls"/>
    <property type="match status" value="1"/>
</dbReference>
<dbReference type="AlphaFoldDB" id="A0A151KUE1"/>
<sequence length="167" mass="18176">MSTTNRSEPKFVSASDGESVWLSGDVYTVKLDKSTTNGRICFLDSSIPPGNGAPGHLHTDADEIIYVVSGQVNVMLNGEEKIAREGDTIFIPKHTEHGFKNVGLYAARLLFYFNPSGVERFFLEAGVKAKPGTAPIEYTPELHDHAVSVGKKYHLQPALNTTNAKGQ</sequence>
<dbReference type="InterPro" id="IPR053146">
    <property type="entry name" value="QDO-like"/>
</dbReference>
<organism evidence="2 3">
    <name type="scientific">Vibrio cidicii</name>
    <dbReference type="NCBI Taxonomy" id="1763883"/>
    <lineage>
        <taxon>Bacteria</taxon>
        <taxon>Pseudomonadati</taxon>
        <taxon>Pseudomonadota</taxon>
        <taxon>Gammaproteobacteria</taxon>
        <taxon>Vibrionales</taxon>
        <taxon>Vibrionaceae</taxon>
        <taxon>Vibrio</taxon>
    </lineage>
</organism>
<evidence type="ECO:0000313" key="2">
    <source>
        <dbReference type="EMBL" id="KYN84567.1"/>
    </source>
</evidence>
<dbReference type="PANTHER" id="PTHR36440">
    <property type="entry name" value="PUTATIVE (AFU_ORTHOLOGUE AFUA_8G07350)-RELATED"/>
    <property type="match status" value="1"/>
</dbReference>
<dbReference type="RefSeq" id="WP_024373964.1">
    <property type="nucleotide sequence ID" value="NZ_LOBR01000081.1"/>
</dbReference>
<dbReference type="InterPro" id="IPR014710">
    <property type="entry name" value="RmlC-like_jellyroll"/>
</dbReference>
<feature type="domain" description="Cupin type-2" evidence="1">
    <location>
        <begin position="46"/>
        <end position="111"/>
    </location>
</feature>
<comment type="caution">
    <text evidence="2">The sequence shown here is derived from an EMBL/GenBank/DDBJ whole genome shotgun (WGS) entry which is preliminary data.</text>
</comment>
<dbReference type="InterPro" id="IPR013096">
    <property type="entry name" value="Cupin_2"/>
</dbReference>
<evidence type="ECO:0000313" key="3">
    <source>
        <dbReference type="Proteomes" id="UP000075346"/>
    </source>
</evidence>
<dbReference type="EMBL" id="LOBR01000081">
    <property type="protein sequence ID" value="KYN84567.1"/>
    <property type="molecule type" value="Genomic_DNA"/>
</dbReference>
<protein>
    <recommendedName>
        <fullName evidence="1">Cupin type-2 domain-containing protein</fullName>
    </recommendedName>
</protein>
<dbReference type="InterPro" id="IPR011051">
    <property type="entry name" value="RmlC_Cupin_sf"/>
</dbReference>
<name>A0A151KUE1_9VIBR</name>
<proteinExistence type="predicted"/>
<dbReference type="Proteomes" id="UP000075346">
    <property type="component" value="Unassembled WGS sequence"/>
</dbReference>
<evidence type="ECO:0000259" key="1">
    <source>
        <dbReference type="Pfam" id="PF07883"/>
    </source>
</evidence>
<dbReference type="SUPFAM" id="SSF51182">
    <property type="entry name" value="RmlC-like cupins"/>
    <property type="match status" value="1"/>
</dbReference>